<accession>A0A0J7JDN1</accession>
<evidence type="ECO:0000313" key="2">
    <source>
        <dbReference type="Proteomes" id="UP000036102"/>
    </source>
</evidence>
<protein>
    <submittedName>
        <fullName evidence="1">Uncharacterized protein</fullName>
    </submittedName>
</protein>
<dbReference type="PATRIC" id="fig|1658765.3.peg.2203"/>
<dbReference type="AlphaFoldDB" id="A0A0J7JDN1"/>
<comment type="caution">
    <text evidence="1">The sequence shown here is derived from an EMBL/GenBank/DDBJ whole genome shotgun (WGS) entry which is preliminary data.</text>
</comment>
<dbReference type="EMBL" id="LFBU01000001">
    <property type="protein sequence ID" value="KMQ75989.1"/>
    <property type="molecule type" value="Genomic_DNA"/>
</dbReference>
<name>A0A0J7JDN1_9GAMM</name>
<reference evidence="1 2" key="1">
    <citation type="submission" date="2015-06" db="EMBL/GenBank/DDBJ databases">
        <title>Marinobacter subterrani, a genetically tractable neutrophilic iron-oxidizing strain isolated from the Soudan Iron Mine.</title>
        <authorList>
            <person name="Bonis B.M."/>
            <person name="Gralnick J.A."/>
        </authorList>
    </citation>
    <scope>NUCLEOTIDE SEQUENCE [LARGE SCALE GENOMIC DNA]</scope>
    <source>
        <strain evidence="1 2">JG233</strain>
    </source>
</reference>
<organism evidence="1 2">
    <name type="scientific">Marinobacter subterrani</name>
    <dbReference type="NCBI Taxonomy" id="1658765"/>
    <lineage>
        <taxon>Bacteria</taxon>
        <taxon>Pseudomonadati</taxon>
        <taxon>Pseudomonadota</taxon>
        <taxon>Gammaproteobacteria</taxon>
        <taxon>Pseudomonadales</taxon>
        <taxon>Marinobacteraceae</taxon>
        <taxon>Marinobacter</taxon>
    </lineage>
</organism>
<gene>
    <name evidence="1" type="ORF">Msub_12198</name>
</gene>
<dbReference type="Proteomes" id="UP000036102">
    <property type="component" value="Unassembled WGS sequence"/>
</dbReference>
<evidence type="ECO:0000313" key="1">
    <source>
        <dbReference type="EMBL" id="KMQ75989.1"/>
    </source>
</evidence>
<keyword evidence="2" id="KW-1185">Reference proteome</keyword>
<proteinExistence type="predicted"/>
<sequence length="102" mass="10743">MEDGSGNAFAVDTQAQGLAGCLVLEERMTEVEFEDQRAGQVATDNLQVRQTLEHGNGRGIKAKDDIRLAAAGLQHPGFRPVPTSSTTCLLSSNALAASMAVE</sequence>